<evidence type="ECO:0000313" key="1">
    <source>
        <dbReference type="EMBL" id="KAI9250928.1"/>
    </source>
</evidence>
<gene>
    <name evidence="1" type="ORF">BDA99DRAFT_425116</name>
</gene>
<feature type="non-terminal residue" evidence="1">
    <location>
        <position position="1"/>
    </location>
</feature>
<protein>
    <submittedName>
        <fullName evidence="1">Uncharacterized protein</fullName>
    </submittedName>
</protein>
<keyword evidence="2" id="KW-1185">Reference proteome</keyword>
<accession>A0AAD5JS01</accession>
<evidence type="ECO:0000313" key="2">
    <source>
        <dbReference type="Proteomes" id="UP001209540"/>
    </source>
</evidence>
<reference evidence="1" key="1">
    <citation type="journal article" date="2022" name="IScience">
        <title>Evolution of zygomycete secretomes and the origins of terrestrial fungal ecologies.</title>
        <authorList>
            <person name="Chang Y."/>
            <person name="Wang Y."/>
            <person name="Mondo S."/>
            <person name="Ahrendt S."/>
            <person name="Andreopoulos W."/>
            <person name="Barry K."/>
            <person name="Beard J."/>
            <person name="Benny G.L."/>
            <person name="Blankenship S."/>
            <person name="Bonito G."/>
            <person name="Cuomo C."/>
            <person name="Desiro A."/>
            <person name="Gervers K.A."/>
            <person name="Hundley H."/>
            <person name="Kuo A."/>
            <person name="LaButti K."/>
            <person name="Lang B.F."/>
            <person name="Lipzen A."/>
            <person name="O'Donnell K."/>
            <person name="Pangilinan J."/>
            <person name="Reynolds N."/>
            <person name="Sandor L."/>
            <person name="Smith M.E."/>
            <person name="Tsang A."/>
            <person name="Grigoriev I.V."/>
            <person name="Stajich J.E."/>
            <person name="Spatafora J.W."/>
        </authorList>
    </citation>
    <scope>NUCLEOTIDE SEQUENCE</scope>
    <source>
        <strain evidence="1">RSA 2281</strain>
    </source>
</reference>
<dbReference type="AlphaFoldDB" id="A0AAD5JS01"/>
<comment type="caution">
    <text evidence="1">The sequence shown here is derived from an EMBL/GenBank/DDBJ whole genome shotgun (WGS) entry which is preliminary data.</text>
</comment>
<dbReference type="Proteomes" id="UP001209540">
    <property type="component" value="Unassembled WGS sequence"/>
</dbReference>
<sequence>LPYNTLLYQLRPKLVFSKNSQWNTLHQSNLWQRLPLPKQDVDPRTLKQEINNLRTATFKKSLSQPNNKRISACRPYITIDPILWLPMTPKDRSRVVRWRIGFLPGKPVQCWCQRDGALTAISHLMECFCVHSLLGVPITITIDPISYILNKFPKK</sequence>
<organism evidence="1 2">
    <name type="scientific">Phascolomyces articulosus</name>
    <dbReference type="NCBI Taxonomy" id="60185"/>
    <lineage>
        <taxon>Eukaryota</taxon>
        <taxon>Fungi</taxon>
        <taxon>Fungi incertae sedis</taxon>
        <taxon>Mucoromycota</taxon>
        <taxon>Mucoromycotina</taxon>
        <taxon>Mucoromycetes</taxon>
        <taxon>Mucorales</taxon>
        <taxon>Lichtheimiaceae</taxon>
        <taxon>Phascolomyces</taxon>
    </lineage>
</organism>
<name>A0AAD5JS01_9FUNG</name>
<reference evidence="1" key="2">
    <citation type="submission" date="2023-02" db="EMBL/GenBank/DDBJ databases">
        <authorList>
            <consortium name="DOE Joint Genome Institute"/>
            <person name="Mondo S.J."/>
            <person name="Chang Y."/>
            <person name="Wang Y."/>
            <person name="Ahrendt S."/>
            <person name="Andreopoulos W."/>
            <person name="Barry K."/>
            <person name="Beard J."/>
            <person name="Benny G.L."/>
            <person name="Blankenship S."/>
            <person name="Bonito G."/>
            <person name="Cuomo C."/>
            <person name="Desiro A."/>
            <person name="Gervers K.A."/>
            <person name="Hundley H."/>
            <person name="Kuo A."/>
            <person name="LaButti K."/>
            <person name="Lang B.F."/>
            <person name="Lipzen A."/>
            <person name="O'Donnell K."/>
            <person name="Pangilinan J."/>
            <person name="Reynolds N."/>
            <person name="Sandor L."/>
            <person name="Smith M.W."/>
            <person name="Tsang A."/>
            <person name="Grigoriev I.V."/>
            <person name="Stajich J.E."/>
            <person name="Spatafora J.W."/>
        </authorList>
    </citation>
    <scope>NUCLEOTIDE SEQUENCE</scope>
    <source>
        <strain evidence="1">RSA 2281</strain>
    </source>
</reference>
<dbReference type="EMBL" id="JAIXMP010000031">
    <property type="protein sequence ID" value="KAI9250928.1"/>
    <property type="molecule type" value="Genomic_DNA"/>
</dbReference>
<proteinExistence type="predicted"/>
<feature type="non-terminal residue" evidence="1">
    <location>
        <position position="155"/>
    </location>
</feature>